<organism evidence="3 4">
    <name type="scientific">Kribbella sancticallisti</name>
    <dbReference type="NCBI Taxonomy" id="460087"/>
    <lineage>
        <taxon>Bacteria</taxon>
        <taxon>Bacillati</taxon>
        <taxon>Actinomycetota</taxon>
        <taxon>Actinomycetes</taxon>
        <taxon>Propionibacteriales</taxon>
        <taxon>Kribbellaceae</taxon>
        <taxon>Kribbella</taxon>
    </lineage>
</organism>
<comment type="caution">
    <text evidence="3">The sequence shown here is derived from an EMBL/GenBank/DDBJ whole genome shotgun (WGS) entry which is preliminary data.</text>
</comment>
<dbReference type="EMBL" id="BAAAOS010000005">
    <property type="protein sequence ID" value="GAA1552886.1"/>
    <property type="molecule type" value="Genomic_DNA"/>
</dbReference>
<evidence type="ECO:0000259" key="2">
    <source>
        <dbReference type="Pfam" id="PF14065"/>
    </source>
</evidence>
<keyword evidence="4" id="KW-1185">Reference proteome</keyword>
<sequence>MGALFSGLHDVAQVMTEHIREETGIQDVQAGAPREVSATTEPGARITLLYTTPQPGHRNDPAEAGAGGDRRPPPLSLSCFYLVTTSGADADDPVAAHHALGQIMTLYHDVQSLQLPLSTNPGSPPGVFTDLGLGELTVTQVPVTLDQIDKVWTPITQQLQPWALFEVAPVQLVSRRPDAPAAPQVRPGGLTIDEPVGQRPMLVRITPQPARPSGRIRLDVITDAALDAVWAAGLHIPAGDPALTLGPAGDRGTTAAVLDLSRGGLSVLQVGMQPFTVAASGLTSRTATAQLIADTPTLDAPPDPVHDPATDLVLTGAELGAVQEIVAWPDRGVATPTEVHSLPFTPGGAGAVTVRSDAGLALLPVPIRTWRLAARLTGQSYTPYVVLELSR</sequence>
<name>A0ABN2C4Z9_9ACTN</name>
<dbReference type="Pfam" id="PF14065">
    <property type="entry name" value="Pvc16_N"/>
    <property type="match status" value="1"/>
</dbReference>
<protein>
    <recommendedName>
        <fullName evidence="2">Pvc16 N-terminal domain-containing protein</fullName>
    </recommendedName>
</protein>
<reference evidence="3 4" key="1">
    <citation type="journal article" date="2019" name="Int. J. Syst. Evol. Microbiol.">
        <title>The Global Catalogue of Microorganisms (GCM) 10K type strain sequencing project: providing services to taxonomists for standard genome sequencing and annotation.</title>
        <authorList>
            <consortium name="The Broad Institute Genomics Platform"/>
            <consortium name="The Broad Institute Genome Sequencing Center for Infectious Disease"/>
            <person name="Wu L."/>
            <person name="Ma J."/>
        </authorList>
    </citation>
    <scope>NUCLEOTIDE SEQUENCE [LARGE SCALE GENOMIC DNA]</scope>
    <source>
        <strain evidence="3 4">JCM 14969</strain>
    </source>
</reference>
<proteinExistence type="predicted"/>
<evidence type="ECO:0000256" key="1">
    <source>
        <dbReference type="SAM" id="MobiDB-lite"/>
    </source>
</evidence>
<evidence type="ECO:0000313" key="3">
    <source>
        <dbReference type="EMBL" id="GAA1552886.1"/>
    </source>
</evidence>
<accession>A0ABN2C4Z9</accession>
<evidence type="ECO:0000313" key="4">
    <source>
        <dbReference type="Proteomes" id="UP001500393"/>
    </source>
</evidence>
<gene>
    <name evidence="3" type="ORF">GCM10009789_03060</name>
</gene>
<feature type="region of interest" description="Disordered" evidence="1">
    <location>
        <begin position="50"/>
        <end position="71"/>
    </location>
</feature>
<dbReference type="InterPro" id="IPR025351">
    <property type="entry name" value="Pvc16_N"/>
</dbReference>
<feature type="domain" description="Pvc16 N-terminal" evidence="2">
    <location>
        <begin position="13"/>
        <end position="183"/>
    </location>
</feature>
<dbReference type="Proteomes" id="UP001500393">
    <property type="component" value="Unassembled WGS sequence"/>
</dbReference>